<evidence type="ECO:0000313" key="4">
    <source>
        <dbReference type="Proteomes" id="UP001362999"/>
    </source>
</evidence>
<reference evidence="3 4" key="1">
    <citation type="journal article" date="2024" name="J Genomics">
        <title>Draft genome sequencing and assembly of Favolaschia claudopus CIRM-BRFM 2984 isolated from oak limbs.</title>
        <authorList>
            <person name="Navarro D."/>
            <person name="Drula E."/>
            <person name="Chaduli D."/>
            <person name="Cazenave R."/>
            <person name="Ahrendt S."/>
            <person name="Wang J."/>
            <person name="Lipzen A."/>
            <person name="Daum C."/>
            <person name="Barry K."/>
            <person name="Grigoriev I.V."/>
            <person name="Favel A."/>
            <person name="Rosso M.N."/>
            <person name="Martin F."/>
        </authorList>
    </citation>
    <scope>NUCLEOTIDE SEQUENCE [LARGE SCALE GENOMIC DNA]</scope>
    <source>
        <strain evidence="3 4">CIRM-BRFM 2984</strain>
    </source>
</reference>
<feature type="coiled-coil region" evidence="1">
    <location>
        <begin position="30"/>
        <end position="120"/>
    </location>
</feature>
<name>A0AAV9ZKM5_9AGAR</name>
<dbReference type="Proteomes" id="UP001362999">
    <property type="component" value="Unassembled WGS sequence"/>
</dbReference>
<accession>A0AAV9ZKM5</accession>
<gene>
    <name evidence="3" type="ORF">R3P38DRAFT_3102933</name>
</gene>
<keyword evidence="1" id="KW-0175">Coiled coil</keyword>
<keyword evidence="4" id="KW-1185">Reference proteome</keyword>
<proteinExistence type="predicted"/>
<feature type="region of interest" description="Disordered" evidence="2">
    <location>
        <begin position="662"/>
        <end position="692"/>
    </location>
</feature>
<organism evidence="3 4">
    <name type="scientific">Favolaschia claudopus</name>
    <dbReference type="NCBI Taxonomy" id="2862362"/>
    <lineage>
        <taxon>Eukaryota</taxon>
        <taxon>Fungi</taxon>
        <taxon>Dikarya</taxon>
        <taxon>Basidiomycota</taxon>
        <taxon>Agaricomycotina</taxon>
        <taxon>Agaricomycetes</taxon>
        <taxon>Agaricomycetidae</taxon>
        <taxon>Agaricales</taxon>
        <taxon>Marasmiineae</taxon>
        <taxon>Mycenaceae</taxon>
        <taxon>Favolaschia</taxon>
    </lineage>
</organism>
<feature type="region of interest" description="Disordered" evidence="2">
    <location>
        <begin position="433"/>
        <end position="461"/>
    </location>
</feature>
<sequence>MDRAPAPAHPPSTPLTDAEAQARIQALQGRLRTQELRARYKEEKENARRLHETLADQYRGIREREAELGRRETEVAAGTDELRTENETLRREYADLRATEAELDARAQKLKTKIDDFEEQATRFTLGMHNHNTQIENEYSQITAREEALEQGRALLEERMLGFRVETERLVKDAETKAEKLREGFRGAVEEKKALKAALDEAKEALDEKDKAIASLELEVENLTTDVDAAAEIDTDEVSRLTSALEAAKLTIATQENTLKEVRTEVQESRDSAEVEVSRLGSALEAARLTIATQESNLRLESDAERARSKEEISQLKEAASGDEDRYKELEGKYDEVIVERDGLRGSKADMEQEKQKLKEFIRKLQGDVKHLEGKISESVGRVTNDSQRMSTIERLTSKAEIEALKNEVQTMKDKVQERDEIIQNLKTQWQQRAMLQARPHQPTQDPRQRPPQQSSSSAVVPVDEPVDALHQPDLHPPDNAAPPPLVATVRMTHNEERSLYNEFMKQFPVPEGRPPLKEMEPIGTGALESKSLHYPKRTLWPHPVHALVFVPTHRYDNKASCWVAATALLSHVGTEVDFFMNRGKSVYYAGVYRIHSLRGVHPPGSVVPSDVSSIAMKKATKYTGELDDFFPEGKITTECFGMQCVGFDWELYEALRKDYLAASGGGGGDGKKRKAGGKELRDGEKSKVQKV</sequence>
<protein>
    <submittedName>
        <fullName evidence="3">Uncharacterized protein</fullName>
    </submittedName>
</protein>
<comment type="caution">
    <text evidence="3">The sequence shown here is derived from an EMBL/GenBank/DDBJ whole genome shotgun (WGS) entry which is preliminary data.</text>
</comment>
<evidence type="ECO:0000313" key="3">
    <source>
        <dbReference type="EMBL" id="KAK6984796.1"/>
    </source>
</evidence>
<dbReference type="AlphaFoldDB" id="A0AAV9ZKM5"/>
<feature type="coiled-coil region" evidence="1">
    <location>
        <begin position="164"/>
        <end position="272"/>
    </location>
</feature>
<evidence type="ECO:0000256" key="2">
    <source>
        <dbReference type="SAM" id="MobiDB-lite"/>
    </source>
</evidence>
<dbReference type="EMBL" id="JAWWNJ010000134">
    <property type="protein sequence ID" value="KAK6984796.1"/>
    <property type="molecule type" value="Genomic_DNA"/>
</dbReference>
<feature type="coiled-coil region" evidence="1">
    <location>
        <begin position="313"/>
        <end position="422"/>
    </location>
</feature>
<feature type="compositionally biased region" description="Basic and acidic residues" evidence="2">
    <location>
        <begin position="677"/>
        <end position="692"/>
    </location>
</feature>
<feature type="compositionally biased region" description="Low complexity" evidence="2">
    <location>
        <begin position="439"/>
        <end position="458"/>
    </location>
</feature>
<evidence type="ECO:0000256" key="1">
    <source>
        <dbReference type="SAM" id="Coils"/>
    </source>
</evidence>